<organism evidence="1 2">
    <name type="scientific">Clostridium sardiniense</name>
    <name type="common">Clostridium absonum</name>
    <dbReference type="NCBI Taxonomy" id="29369"/>
    <lineage>
        <taxon>Bacteria</taxon>
        <taxon>Bacillati</taxon>
        <taxon>Bacillota</taxon>
        <taxon>Clostridia</taxon>
        <taxon>Eubacteriales</taxon>
        <taxon>Clostridiaceae</taxon>
        <taxon>Clostridium</taxon>
    </lineage>
</organism>
<sequence length="110" mass="12967">MKENIIIEDNNILKKFFKANKKYEELIINNILFRLPDIIKSSPYKIKSVQSYIYNGKTIYEYKIPLDNAINCRVAYTNYNNKIKVFFISNTIIKREFVKLLSNMSGVSKS</sequence>
<proteinExistence type="predicted"/>
<name>A0ABS7KU92_CLOSR</name>
<accession>A0ABS7KU92</accession>
<evidence type="ECO:0000313" key="1">
    <source>
        <dbReference type="EMBL" id="MBY0754340.1"/>
    </source>
</evidence>
<dbReference type="EMBL" id="JAIKTU010000002">
    <property type="protein sequence ID" value="MBY0754340.1"/>
    <property type="molecule type" value="Genomic_DNA"/>
</dbReference>
<keyword evidence="2" id="KW-1185">Reference proteome</keyword>
<dbReference type="RefSeq" id="WP_221858892.1">
    <property type="nucleotide sequence ID" value="NZ_JAIKTU010000002.1"/>
</dbReference>
<gene>
    <name evidence="1" type="ORF">K5V21_02615</name>
</gene>
<dbReference type="Proteomes" id="UP001299068">
    <property type="component" value="Unassembled WGS sequence"/>
</dbReference>
<protein>
    <submittedName>
        <fullName evidence="1">Uncharacterized protein</fullName>
    </submittedName>
</protein>
<reference evidence="1 2" key="1">
    <citation type="journal article" date="2021" name="Cell Host Microbe">
        <title>in vivo commensal control of Clostridioides difficile virulence.</title>
        <authorList>
            <person name="Girinathan B.P."/>
            <person name="Dibenedetto N."/>
            <person name="Worley J.N."/>
            <person name="Peltier J."/>
            <person name="Arrieta-Ortiz M.L."/>
            <person name="Rupa Christinal Immanuel S."/>
            <person name="Lavin R."/>
            <person name="Delaney M.L."/>
            <person name="Cummins C."/>
            <person name="Hoffmann M."/>
            <person name="Luo Y."/>
            <person name="Gonzalez-Escalona N."/>
            <person name="Allard M."/>
            <person name="Onderdonk A.B."/>
            <person name="Gerber G.K."/>
            <person name="Sonenshein A.L."/>
            <person name="Baliga N."/>
            <person name="Dupuy B."/>
            <person name="Bry L."/>
        </authorList>
    </citation>
    <scope>NUCLEOTIDE SEQUENCE [LARGE SCALE GENOMIC DNA]</scope>
    <source>
        <strain evidence="1 2">DSM 599</strain>
    </source>
</reference>
<evidence type="ECO:0000313" key="2">
    <source>
        <dbReference type="Proteomes" id="UP001299068"/>
    </source>
</evidence>
<comment type="caution">
    <text evidence="1">The sequence shown here is derived from an EMBL/GenBank/DDBJ whole genome shotgun (WGS) entry which is preliminary data.</text>
</comment>